<dbReference type="AlphaFoldDB" id="A0AAX2M870"/>
<accession>A0AAX2M870</accession>
<gene>
    <name evidence="1" type="ORF">NCTC8684_01488</name>
</gene>
<reference evidence="1 2" key="1">
    <citation type="submission" date="2018-06" db="EMBL/GenBank/DDBJ databases">
        <authorList>
            <consortium name="Pathogen Informatics"/>
            <person name="Doyle S."/>
        </authorList>
    </citation>
    <scope>NUCLEOTIDE SEQUENCE [LARGE SCALE GENOMIC DNA]</scope>
    <source>
        <strain evidence="1 2">NCTC8684</strain>
    </source>
</reference>
<evidence type="ECO:0000313" key="2">
    <source>
        <dbReference type="Proteomes" id="UP000254029"/>
    </source>
</evidence>
<name>A0AAX2M870_CHRVL</name>
<organism evidence="1 2">
    <name type="scientific">Chromobacterium violaceum</name>
    <dbReference type="NCBI Taxonomy" id="536"/>
    <lineage>
        <taxon>Bacteria</taxon>
        <taxon>Pseudomonadati</taxon>
        <taxon>Pseudomonadota</taxon>
        <taxon>Betaproteobacteria</taxon>
        <taxon>Neisseriales</taxon>
        <taxon>Chromobacteriaceae</taxon>
        <taxon>Chromobacterium</taxon>
    </lineage>
</organism>
<sequence>MRKARSLVKNDLNLSSKHVRPPLLELANQMQFTCVN</sequence>
<proteinExistence type="predicted"/>
<dbReference type="EMBL" id="UIGR01000001">
    <property type="protein sequence ID" value="SUX32411.1"/>
    <property type="molecule type" value="Genomic_DNA"/>
</dbReference>
<comment type="caution">
    <text evidence="1">The sequence shown here is derived from an EMBL/GenBank/DDBJ whole genome shotgun (WGS) entry which is preliminary data.</text>
</comment>
<evidence type="ECO:0000313" key="1">
    <source>
        <dbReference type="EMBL" id="SUX32411.1"/>
    </source>
</evidence>
<dbReference type="Proteomes" id="UP000254029">
    <property type="component" value="Unassembled WGS sequence"/>
</dbReference>
<protein>
    <submittedName>
        <fullName evidence="1">Uncharacterized protein</fullName>
    </submittedName>
</protein>